<evidence type="ECO:0000313" key="6">
    <source>
        <dbReference type="Proteomes" id="UP001193389"/>
    </source>
</evidence>
<reference evidence="5" key="1">
    <citation type="journal article" date="2020" name="Int. J. Syst. Evol. Microbiol.">
        <title>Aquipluma nitroreducens gen. nov. sp. nov., a novel facultatively anaerobic bacterium isolated from a freshwater lake.</title>
        <authorList>
            <person name="Watanabe M."/>
            <person name="Kojima H."/>
            <person name="Fukui M."/>
        </authorList>
    </citation>
    <scope>NUCLEOTIDE SEQUENCE</scope>
    <source>
        <strain evidence="5">MeG22</strain>
    </source>
</reference>
<evidence type="ECO:0000256" key="2">
    <source>
        <dbReference type="ARBA" id="ARBA00022801"/>
    </source>
</evidence>
<dbReference type="PANTHER" id="PTHR31339:SF9">
    <property type="entry name" value="PLASMIN AND FIBRONECTIN-BINDING PROTEIN A"/>
    <property type="match status" value="1"/>
</dbReference>
<evidence type="ECO:0000256" key="1">
    <source>
        <dbReference type="ARBA" id="ARBA00008834"/>
    </source>
</evidence>
<dbReference type="EMBL" id="AP018694">
    <property type="protein sequence ID" value="BBE19954.1"/>
    <property type="molecule type" value="Genomic_DNA"/>
</dbReference>
<dbReference type="GO" id="GO:0005975">
    <property type="term" value="P:carbohydrate metabolic process"/>
    <property type="evidence" value="ECO:0007669"/>
    <property type="project" value="InterPro"/>
</dbReference>
<dbReference type="PROSITE" id="PS00502">
    <property type="entry name" value="POLYGALACTURONASE"/>
    <property type="match status" value="1"/>
</dbReference>
<evidence type="ECO:0000313" key="5">
    <source>
        <dbReference type="EMBL" id="BBE19954.1"/>
    </source>
</evidence>
<dbReference type="AlphaFoldDB" id="A0A5K7SFE5"/>
<dbReference type="InterPro" id="IPR006626">
    <property type="entry name" value="PbH1"/>
</dbReference>
<keyword evidence="2 4" id="KW-0378">Hydrolase</keyword>
<dbReference type="SMART" id="SM00710">
    <property type="entry name" value="PbH1"/>
    <property type="match status" value="6"/>
</dbReference>
<name>A0A5K7SFE5_9BACT</name>
<protein>
    <submittedName>
        <fullName evidence="5">Polygalacturonase</fullName>
    </submittedName>
</protein>
<keyword evidence="3 4" id="KW-0326">Glycosidase</keyword>
<dbReference type="InterPro" id="IPR012334">
    <property type="entry name" value="Pectin_lyas_fold"/>
</dbReference>
<organism evidence="5 6">
    <name type="scientific">Aquipluma nitroreducens</name>
    <dbReference type="NCBI Taxonomy" id="2010828"/>
    <lineage>
        <taxon>Bacteria</taxon>
        <taxon>Pseudomonadati</taxon>
        <taxon>Bacteroidota</taxon>
        <taxon>Bacteroidia</taxon>
        <taxon>Marinilabiliales</taxon>
        <taxon>Prolixibacteraceae</taxon>
        <taxon>Aquipluma</taxon>
    </lineage>
</organism>
<dbReference type="Pfam" id="PF00295">
    <property type="entry name" value="Glyco_hydro_28"/>
    <property type="match status" value="1"/>
</dbReference>
<gene>
    <name evidence="5" type="ORF">AQPE_4143</name>
</gene>
<comment type="similarity">
    <text evidence="1 4">Belongs to the glycosyl hydrolase 28 family.</text>
</comment>
<dbReference type="Proteomes" id="UP001193389">
    <property type="component" value="Chromosome"/>
</dbReference>
<dbReference type="KEGG" id="anf:AQPE_4143"/>
<keyword evidence="6" id="KW-1185">Reference proteome</keyword>
<dbReference type="InterPro" id="IPR051801">
    <property type="entry name" value="GH28_Enzymes"/>
</dbReference>
<dbReference type="RefSeq" id="WP_318348159.1">
    <property type="nucleotide sequence ID" value="NZ_AP018694.1"/>
</dbReference>
<proteinExistence type="inferred from homology"/>
<dbReference type="GO" id="GO:0004650">
    <property type="term" value="F:polygalacturonase activity"/>
    <property type="evidence" value="ECO:0007669"/>
    <property type="project" value="InterPro"/>
</dbReference>
<dbReference type="PANTHER" id="PTHR31339">
    <property type="entry name" value="PECTIN LYASE-RELATED"/>
    <property type="match status" value="1"/>
</dbReference>
<dbReference type="Gene3D" id="2.160.20.10">
    <property type="entry name" value="Single-stranded right-handed beta-helix, Pectin lyase-like"/>
    <property type="match status" value="1"/>
</dbReference>
<accession>A0A5K7SFE5</accession>
<evidence type="ECO:0000256" key="4">
    <source>
        <dbReference type="RuleBase" id="RU361169"/>
    </source>
</evidence>
<evidence type="ECO:0000256" key="3">
    <source>
        <dbReference type="ARBA" id="ARBA00023295"/>
    </source>
</evidence>
<dbReference type="InterPro" id="IPR000743">
    <property type="entry name" value="Glyco_hydro_28"/>
</dbReference>
<sequence>MNVLKTTITTVTAIFYAACAFSQPVEITDQQPDLYAGIEFEMPRVQEPVIPANSVLITDFGAKSGGQELCTQAICDAISAVSIKGGGKVIIPRGMWLTGPITLKSNIELYTESGALVVFSTDKSLYPLVDTNFEGFNTFRCMSPINGRNLENIALTGNGIFDGSGEAWRSVKKEKLTESQWKKLISSGGLVSENGKTWYPSQQFRDGEKQAEMNVPRNLKTKAEFENIRDFLRPVMVSLISCKKVLIDGPTFQNSPAWCIHPLMCEDFTLRNTTVRNPWFSQNGDGIDIESCKNSIIHDCTFDVGDDGICIKSGKDKEGRDRKIPNENLIVKNCIVFHGHGGVTVGSEMSSGVKNLHVSNCTFIGTDVGLRFKSNRGRGGVVENIYISNVEMMNIPTQAISFNLFYSGRSASEDLEAGEAGSVVKLLPVTEETPQFKNIFIRNVNCKGAMLGIQLQGLPEMNLENVELENIRMEAESGMVCADAKAVTVKNLTLITKKAPVAEFKNCKDVSVDGLHTQSNVFPLIQVTGSTSGNMVLKNSGLTNPIQQIVIGEDVPKNAVQLVK</sequence>
<dbReference type="InterPro" id="IPR011050">
    <property type="entry name" value="Pectin_lyase_fold/virulence"/>
</dbReference>
<dbReference type="SUPFAM" id="SSF51126">
    <property type="entry name" value="Pectin lyase-like"/>
    <property type="match status" value="1"/>
</dbReference>